<dbReference type="EMBL" id="JBHMBL010000001">
    <property type="protein sequence ID" value="MFB9642174.1"/>
    <property type="molecule type" value="Genomic_DNA"/>
</dbReference>
<evidence type="ECO:0000256" key="7">
    <source>
        <dbReference type="ARBA" id="ARBA00022967"/>
    </source>
</evidence>
<evidence type="ECO:0000256" key="9">
    <source>
        <dbReference type="ARBA" id="ARBA00023065"/>
    </source>
</evidence>
<dbReference type="SUPFAM" id="SSF50331">
    <property type="entry name" value="MOP-like"/>
    <property type="match status" value="1"/>
</dbReference>
<evidence type="ECO:0000313" key="12">
    <source>
        <dbReference type="EMBL" id="MFB9642174.1"/>
    </source>
</evidence>
<gene>
    <name evidence="12" type="ORF">ACFFQV_07720</name>
</gene>
<sequence length="361" mass="37621">MTLRLDRVTKSFGSTEVLHEVSLEVPDGTRLALVGSSGSGKSTLLRLIAGFERPDAGTISLDGRELASPSSVMPAHRRGIGYVAQDGALFPHLSVARNIAFALPRGAGRAARVRELMELASLDPALADRMPHELSGGQQQRVALARALALRPGVILLDEPFSALDTGLRSQTRSAVIDVLERSGVTAVLVTHDQDEALSFGQQVGVLAGGRLVQAGDPAAVFDAPIDAGVAEFLGDVVVVPARSAGTDLADCAFGCLAVRHDRSGGAERVCAMLRPEQLRLDPSGGEGNATVVAVRRTGASAELRLRLGAAEFPVEVTHRVPLHEAGRFEPGCPVRVAVDGGVVLYPEGDQPPTAATAPVA</sequence>
<keyword evidence="8" id="KW-0408">Iron</keyword>
<dbReference type="PROSITE" id="PS50893">
    <property type="entry name" value="ABC_TRANSPORTER_2"/>
    <property type="match status" value="1"/>
</dbReference>
<evidence type="ECO:0000256" key="5">
    <source>
        <dbReference type="ARBA" id="ARBA00022741"/>
    </source>
</evidence>
<dbReference type="PANTHER" id="PTHR42781">
    <property type="entry name" value="SPERMIDINE/PUTRESCINE IMPORT ATP-BINDING PROTEIN POTA"/>
    <property type="match status" value="1"/>
</dbReference>
<dbReference type="InterPro" id="IPR027417">
    <property type="entry name" value="P-loop_NTPase"/>
</dbReference>
<dbReference type="InterPro" id="IPR003439">
    <property type="entry name" value="ABC_transporter-like_ATP-bd"/>
</dbReference>
<keyword evidence="6 12" id="KW-0067">ATP-binding</keyword>
<dbReference type="InterPro" id="IPR008995">
    <property type="entry name" value="Mo/tungstate-bd_C_term_dom"/>
</dbReference>
<evidence type="ECO:0000256" key="8">
    <source>
        <dbReference type="ARBA" id="ARBA00023004"/>
    </source>
</evidence>
<keyword evidence="5" id="KW-0547">Nucleotide-binding</keyword>
<keyword evidence="1" id="KW-0813">Transport</keyword>
<evidence type="ECO:0000313" key="13">
    <source>
        <dbReference type="Proteomes" id="UP001589667"/>
    </source>
</evidence>
<dbReference type="Gene3D" id="3.40.50.300">
    <property type="entry name" value="P-loop containing nucleotide triphosphate hydrolases"/>
    <property type="match status" value="1"/>
</dbReference>
<dbReference type="PANTHER" id="PTHR42781:SF5">
    <property type="entry name" value="PUTRESCINE TRANSPORT ATP-BINDING PROTEIN POTG"/>
    <property type="match status" value="1"/>
</dbReference>
<dbReference type="Pfam" id="PF00005">
    <property type="entry name" value="ABC_tran"/>
    <property type="match status" value="1"/>
</dbReference>
<feature type="domain" description="ABC transporter" evidence="11">
    <location>
        <begin position="3"/>
        <end position="234"/>
    </location>
</feature>
<keyword evidence="2" id="KW-1003">Cell membrane</keyword>
<dbReference type="SMART" id="SM00382">
    <property type="entry name" value="AAA"/>
    <property type="match status" value="1"/>
</dbReference>
<evidence type="ECO:0000256" key="10">
    <source>
        <dbReference type="ARBA" id="ARBA00023136"/>
    </source>
</evidence>
<keyword evidence="3" id="KW-0410">Iron transport</keyword>
<dbReference type="GO" id="GO:0005524">
    <property type="term" value="F:ATP binding"/>
    <property type="evidence" value="ECO:0007669"/>
    <property type="project" value="UniProtKB-KW"/>
</dbReference>
<dbReference type="InterPro" id="IPR003593">
    <property type="entry name" value="AAA+_ATPase"/>
</dbReference>
<proteinExistence type="predicted"/>
<evidence type="ECO:0000256" key="6">
    <source>
        <dbReference type="ARBA" id="ARBA00022840"/>
    </source>
</evidence>
<name>A0ABV5SSW9_9MICO</name>
<dbReference type="Pfam" id="PF08402">
    <property type="entry name" value="TOBE_2"/>
    <property type="match status" value="1"/>
</dbReference>
<organism evidence="12 13">
    <name type="scientific">Agromyces lapidis</name>
    <dbReference type="NCBI Taxonomy" id="279574"/>
    <lineage>
        <taxon>Bacteria</taxon>
        <taxon>Bacillati</taxon>
        <taxon>Actinomycetota</taxon>
        <taxon>Actinomycetes</taxon>
        <taxon>Micrococcales</taxon>
        <taxon>Microbacteriaceae</taxon>
        <taxon>Agromyces</taxon>
    </lineage>
</organism>
<keyword evidence="4" id="KW-0997">Cell inner membrane</keyword>
<evidence type="ECO:0000259" key="11">
    <source>
        <dbReference type="PROSITE" id="PS50893"/>
    </source>
</evidence>
<dbReference type="CDD" id="cd03259">
    <property type="entry name" value="ABC_Carb_Solutes_like"/>
    <property type="match status" value="1"/>
</dbReference>
<dbReference type="InterPro" id="IPR013611">
    <property type="entry name" value="Transp-assoc_OB_typ2"/>
</dbReference>
<reference evidence="12 13" key="1">
    <citation type="submission" date="2024-09" db="EMBL/GenBank/DDBJ databases">
        <authorList>
            <person name="Sun Q."/>
            <person name="Mori K."/>
        </authorList>
    </citation>
    <scope>NUCLEOTIDE SEQUENCE [LARGE SCALE GENOMIC DNA]</scope>
    <source>
        <strain evidence="12 13">JCM 14321</strain>
    </source>
</reference>
<comment type="caution">
    <text evidence="12">The sequence shown here is derived from an EMBL/GenBank/DDBJ whole genome shotgun (WGS) entry which is preliminary data.</text>
</comment>
<evidence type="ECO:0000256" key="1">
    <source>
        <dbReference type="ARBA" id="ARBA00022448"/>
    </source>
</evidence>
<dbReference type="InterPro" id="IPR015853">
    <property type="entry name" value="ABC_transpr_FbpC"/>
</dbReference>
<dbReference type="RefSeq" id="WP_157424910.1">
    <property type="nucleotide sequence ID" value="NZ_BAAANI010000007.1"/>
</dbReference>
<dbReference type="InterPro" id="IPR050093">
    <property type="entry name" value="ABC_SmlMolc_Importer"/>
</dbReference>
<dbReference type="PROSITE" id="PS00211">
    <property type="entry name" value="ABC_TRANSPORTER_1"/>
    <property type="match status" value="1"/>
</dbReference>
<dbReference type="InterPro" id="IPR017871">
    <property type="entry name" value="ABC_transporter-like_CS"/>
</dbReference>
<keyword evidence="7" id="KW-1278">Translocase</keyword>
<keyword evidence="13" id="KW-1185">Reference proteome</keyword>
<evidence type="ECO:0000256" key="4">
    <source>
        <dbReference type="ARBA" id="ARBA00022519"/>
    </source>
</evidence>
<keyword evidence="10" id="KW-0472">Membrane</keyword>
<evidence type="ECO:0000256" key="3">
    <source>
        <dbReference type="ARBA" id="ARBA00022496"/>
    </source>
</evidence>
<protein>
    <submittedName>
        <fullName evidence="12">ABC transporter ATP-binding protein</fullName>
    </submittedName>
</protein>
<evidence type="ECO:0000256" key="2">
    <source>
        <dbReference type="ARBA" id="ARBA00022475"/>
    </source>
</evidence>
<dbReference type="SUPFAM" id="SSF52540">
    <property type="entry name" value="P-loop containing nucleoside triphosphate hydrolases"/>
    <property type="match status" value="1"/>
</dbReference>
<keyword evidence="9" id="KW-0406">Ion transport</keyword>
<accession>A0ABV5SSW9</accession>
<dbReference type="Proteomes" id="UP001589667">
    <property type="component" value="Unassembled WGS sequence"/>
</dbReference>